<organism evidence="1 2">
    <name type="scientific">Streptomyces xiamenensis</name>
    <dbReference type="NCBI Taxonomy" id="408015"/>
    <lineage>
        <taxon>Bacteria</taxon>
        <taxon>Bacillati</taxon>
        <taxon>Actinomycetota</taxon>
        <taxon>Actinomycetes</taxon>
        <taxon>Kitasatosporales</taxon>
        <taxon>Streptomycetaceae</taxon>
        <taxon>Streptomyces</taxon>
    </lineage>
</organism>
<keyword evidence="2" id="KW-1185">Reference proteome</keyword>
<name>A0A0F7FPV0_9ACTN</name>
<gene>
    <name evidence="1" type="ORF">SXIM_00310</name>
</gene>
<evidence type="ECO:0000313" key="1">
    <source>
        <dbReference type="EMBL" id="AKG41415.1"/>
    </source>
</evidence>
<dbReference type="EMBL" id="CP009922">
    <property type="protein sequence ID" value="AKG41415.1"/>
    <property type="molecule type" value="Genomic_DNA"/>
</dbReference>
<evidence type="ECO:0000313" key="2">
    <source>
        <dbReference type="Proteomes" id="UP000034034"/>
    </source>
</evidence>
<dbReference type="KEGG" id="sxi:SXIM_00310"/>
<dbReference type="HOGENOM" id="CLU_3349432_0_0_11"/>
<dbReference type="Proteomes" id="UP000034034">
    <property type="component" value="Chromosome"/>
</dbReference>
<dbReference type="PATRIC" id="fig|408015.6.peg.42"/>
<proteinExistence type="predicted"/>
<accession>A0A0F7FPV0</accession>
<reference evidence="1" key="1">
    <citation type="submission" date="2019-08" db="EMBL/GenBank/DDBJ databases">
        <title>Complete genome sequence of a mangrove-derived Streptomyces xiamenensis.</title>
        <authorList>
            <person name="Xu J."/>
        </authorList>
    </citation>
    <scope>NUCLEOTIDE SEQUENCE</scope>
    <source>
        <strain evidence="1">318</strain>
    </source>
</reference>
<sequence length="37" mass="4130">MNRPDIRRYVAAGHPLRCLRIRLDPGDGYIASSGNDC</sequence>
<dbReference type="AlphaFoldDB" id="A0A0F7FPV0"/>
<protein>
    <submittedName>
        <fullName evidence="1">Uncharacterized protein</fullName>
    </submittedName>
</protein>